<dbReference type="PRINTS" id="PR00411">
    <property type="entry name" value="PNDRDTASEI"/>
</dbReference>
<dbReference type="InterPro" id="IPR016156">
    <property type="entry name" value="FAD/NAD-linked_Rdtase_dimer_sf"/>
</dbReference>
<keyword evidence="8" id="KW-1185">Reference proteome</keyword>
<evidence type="ECO:0000259" key="5">
    <source>
        <dbReference type="Pfam" id="PF07992"/>
    </source>
</evidence>
<evidence type="ECO:0000259" key="6">
    <source>
        <dbReference type="Pfam" id="PF14759"/>
    </source>
</evidence>
<dbReference type="RefSeq" id="WP_072892943.1">
    <property type="nucleotide sequence ID" value="NZ_FQWZ01000001.1"/>
</dbReference>
<dbReference type="GO" id="GO:0016651">
    <property type="term" value="F:oxidoreductase activity, acting on NAD(P)H"/>
    <property type="evidence" value="ECO:0007669"/>
    <property type="project" value="TreeGrafter"/>
</dbReference>
<dbReference type="InterPro" id="IPR036188">
    <property type="entry name" value="FAD/NAD-bd_sf"/>
</dbReference>
<evidence type="ECO:0000256" key="4">
    <source>
        <dbReference type="ARBA" id="ARBA00023002"/>
    </source>
</evidence>
<dbReference type="InterPro" id="IPR050446">
    <property type="entry name" value="FAD-oxidoreductase/Apoptosis"/>
</dbReference>
<dbReference type="PANTHER" id="PTHR43557">
    <property type="entry name" value="APOPTOSIS-INDUCING FACTOR 1"/>
    <property type="match status" value="1"/>
</dbReference>
<reference evidence="7 8" key="1">
    <citation type="submission" date="2016-11" db="EMBL/GenBank/DDBJ databases">
        <authorList>
            <person name="Jaros S."/>
            <person name="Januszkiewicz K."/>
            <person name="Wedrychowicz H."/>
        </authorList>
    </citation>
    <scope>NUCLEOTIDE SEQUENCE [LARGE SCALE GENOMIC DNA]</scope>
    <source>
        <strain evidence="7 8">CGMCC 1.7049</strain>
    </source>
</reference>
<keyword evidence="4" id="KW-0560">Oxidoreductase</keyword>
<dbReference type="InterPro" id="IPR028202">
    <property type="entry name" value="Reductase_C"/>
</dbReference>
<dbReference type="EMBL" id="FQWZ01000001">
    <property type="protein sequence ID" value="SHG46015.1"/>
    <property type="molecule type" value="Genomic_DNA"/>
</dbReference>
<dbReference type="AlphaFoldDB" id="A0A1M5K029"/>
<keyword evidence="2" id="KW-0285">Flavoprotein</keyword>
<evidence type="ECO:0000256" key="1">
    <source>
        <dbReference type="ARBA" id="ARBA00001974"/>
    </source>
</evidence>
<comment type="cofactor">
    <cofactor evidence="1">
        <name>FAD</name>
        <dbReference type="ChEBI" id="CHEBI:57692"/>
    </cofactor>
</comment>
<dbReference type="Pfam" id="PF07992">
    <property type="entry name" value="Pyr_redox_2"/>
    <property type="match status" value="1"/>
</dbReference>
<dbReference type="GO" id="GO:0051213">
    <property type="term" value="F:dioxygenase activity"/>
    <property type="evidence" value="ECO:0007669"/>
    <property type="project" value="UniProtKB-KW"/>
</dbReference>
<keyword evidence="3" id="KW-0274">FAD</keyword>
<dbReference type="Gene3D" id="3.50.50.60">
    <property type="entry name" value="FAD/NAD(P)-binding domain"/>
    <property type="match status" value="2"/>
</dbReference>
<gene>
    <name evidence="7" type="ORF">SAMN04488068_0289</name>
</gene>
<dbReference type="OrthoDB" id="9800167at2"/>
<dbReference type="STRING" id="490188.SAMN04488068_0289"/>
<dbReference type="SUPFAM" id="SSF55424">
    <property type="entry name" value="FAD/NAD-linked reductases, dimerisation (C-terminal) domain"/>
    <property type="match status" value="1"/>
</dbReference>
<dbReference type="PRINTS" id="PR00368">
    <property type="entry name" value="FADPNR"/>
</dbReference>
<feature type="domain" description="Reductase C-terminal" evidence="6">
    <location>
        <begin position="334"/>
        <end position="418"/>
    </location>
</feature>
<proteinExistence type="predicted"/>
<sequence length="424" mass="45093">MTEQASPAASSESVLIVGAGHAAGEMAVALRVNQYVGDITIAGDEPHLPYQRPPLSKAFLSGEISHERLHVKAPATYDNANIRCLPNTRVTAIDRVAKTVTTADGRTLGYGKLVLATGGRPRLLTLPDERIHQAPNLHYLRTIGHVDALREQFVAGNRLVIIGGGYIGLEVAAVARKKGIDVTVLEAMPRVLQRVTAPELSEFYARVHTEAGVKILVNTALTGFEFDAAGKITTVLAGDGLKIPADVVIVGIGLIPNVELAEAAGLAIDNGIAVDEYGRTSDPDILAIGDCSSHPSAYAGRRIRLESVPSALEQARSAAALLVGQLKPYNAVPWFWSDQYDLKLQMVGLNQGYDTVVLRGSPAARNFLALYLKDGALLAADSVSRPQEFMVAKKLVGDRIKVDPAVLADETKPLKDLLATAPAA</sequence>
<dbReference type="SUPFAM" id="SSF51905">
    <property type="entry name" value="FAD/NAD(P)-binding domain"/>
    <property type="match status" value="2"/>
</dbReference>
<keyword evidence="7" id="KW-0223">Dioxygenase</keyword>
<feature type="domain" description="FAD/NAD(P)-binding" evidence="5">
    <location>
        <begin position="13"/>
        <end position="315"/>
    </location>
</feature>
<protein>
    <submittedName>
        <fullName evidence="7">3-phenylpropionate/trans-cinnamate dioxygenase ferredoxin reductase subunit</fullName>
    </submittedName>
</protein>
<dbReference type="Pfam" id="PF14759">
    <property type="entry name" value="Reductase_C"/>
    <property type="match status" value="1"/>
</dbReference>
<dbReference type="PANTHER" id="PTHR43557:SF2">
    <property type="entry name" value="RIESKE DOMAIN-CONTAINING PROTEIN-RELATED"/>
    <property type="match status" value="1"/>
</dbReference>
<dbReference type="InterPro" id="IPR023753">
    <property type="entry name" value="FAD/NAD-binding_dom"/>
</dbReference>
<dbReference type="Gene3D" id="3.30.390.30">
    <property type="match status" value="1"/>
</dbReference>
<name>A0A1M5K029_9GAMM</name>
<organism evidence="7 8">
    <name type="scientific">Hydrocarboniphaga daqingensis</name>
    <dbReference type="NCBI Taxonomy" id="490188"/>
    <lineage>
        <taxon>Bacteria</taxon>
        <taxon>Pseudomonadati</taxon>
        <taxon>Pseudomonadota</taxon>
        <taxon>Gammaproteobacteria</taxon>
        <taxon>Nevskiales</taxon>
        <taxon>Nevskiaceae</taxon>
        <taxon>Hydrocarboniphaga</taxon>
    </lineage>
</organism>
<accession>A0A1M5K029</accession>
<evidence type="ECO:0000256" key="2">
    <source>
        <dbReference type="ARBA" id="ARBA00022630"/>
    </source>
</evidence>
<dbReference type="GO" id="GO:0005737">
    <property type="term" value="C:cytoplasm"/>
    <property type="evidence" value="ECO:0007669"/>
    <property type="project" value="TreeGrafter"/>
</dbReference>
<evidence type="ECO:0000313" key="8">
    <source>
        <dbReference type="Proteomes" id="UP000199758"/>
    </source>
</evidence>
<evidence type="ECO:0000313" key="7">
    <source>
        <dbReference type="EMBL" id="SHG46015.1"/>
    </source>
</evidence>
<dbReference type="Proteomes" id="UP000199758">
    <property type="component" value="Unassembled WGS sequence"/>
</dbReference>
<evidence type="ECO:0000256" key="3">
    <source>
        <dbReference type="ARBA" id="ARBA00022827"/>
    </source>
</evidence>